<evidence type="ECO:0000259" key="8">
    <source>
        <dbReference type="PROSITE" id="PS50811"/>
    </source>
</evidence>
<feature type="region of interest" description="Disordered" evidence="7">
    <location>
        <begin position="411"/>
        <end position="442"/>
    </location>
</feature>
<feature type="domain" description="WRKY" evidence="8">
    <location>
        <begin position="352"/>
        <end position="417"/>
    </location>
</feature>
<dbReference type="InterPro" id="IPR003657">
    <property type="entry name" value="WRKY_dom"/>
</dbReference>
<keyword evidence="6" id="KW-0539">Nucleus</keyword>
<feature type="compositionally biased region" description="Low complexity" evidence="7">
    <location>
        <begin position="309"/>
        <end position="341"/>
    </location>
</feature>
<evidence type="ECO:0000256" key="3">
    <source>
        <dbReference type="ARBA" id="ARBA00023015"/>
    </source>
</evidence>
<comment type="caution">
    <text evidence="9">The sequence shown here is derived from an EMBL/GenBank/DDBJ whole genome shotgun (WGS) entry which is preliminary data.</text>
</comment>
<dbReference type="Proteomes" id="UP001255856">
    <property type="component" value="Unassembled WGS sequence"/>
</dbReference>
<evidence type="ECO:0000256" key="1">
    <source>
        <dbReference type="ARBA" id="ARBA00004123"/>
    </source>
</evidence>
<keyword evidence="5" id="KW-0804">Transcription</keyword>
<name>A0AAD9MKL3_PROWI</name>
<dbReference type="EMBL" id="JASFZW010000005">
    <property type="protein sequence ID" value="KAK2078285.1"/>
    <property type="molecule type" value="Genomic_DNA"/>
</dbReference>
<reference evidence="9" key="1">
    <citation type="submission" date="2021-01" db="EMBL/GenBank/DDBJ databases">
        <authorList>
            <person name="Eckstrom K.M.E."/>
        </authorList>
    </citation>
    <scope>NUCLEOTIDE SEQUENCE</scope>
    <source>
        <strain evidence="9">UVCC 0001</strain>
    </source>
</reference>
<protein>
    <recommendedName>
        <fullName evidence="8">WRKY domain-containing protein</fullName>
    </recommendedName>
</protein>
<keyword evidence="2" id="KW-0677">Repeat</keyword>
<comment type="subcellular location">
    <subcellularLocation>
        <location evidence="1">Nucleus</location>
    </subcellularLocation>
</comment>
<evidence type="ECO:0000256" key="7">
    <source>
        <dbReference type="SAM" id="MobiDB-lite"/>
    </source>
</evidence>
<feature type="region of interest" description="Disordered" evidence="7">
    <location>
        <begin position="292"/>
        <end position="351"/>
    </location>
</feature>
<dbReference type="InterPro" id="IPR036576">
    <property type="entry name" value="WRKY_dom_sf"/>
</dbReference>
<dbReference type="PANTHER" id="PTHR31221:SF193">
    <property type="entry name" value="WRKY TRANSCRIPTION FACTOR PROTEIN 1-RELATED"/>
    <property type="match status" value="1"/>
</dbReference>
<dbReference type="FunFam" id="2.20.25.80:FF:000006">
    <property type="entry name" value="WRKY transcription factor"/>
    <property type="match status" value="1"/>
</dbReference>
<dbReference type="SUPFAM" id="SSF118290">
    <property type="entry name" value="WRKY DNA-binding domain"/>
    <property type="match status" value="2"/>
</dbReference>
<evidence type="ECO:0000256" key="2">
    <source>
        <dbReference type="ARBA" id="ARBA00022737"/>
    </source>
</evidence>
<organism evidence="9 10">
    <name type="scientific">Prototheca wickerhamii</name>
    <dbReference type="NCBI Taxonomy" id="3111"/>
    <lineage>
        <taxon>Eukaryota</taxon>
        <taxon>Viridiplantae</taxon>
        <taxon>Chlorophyta</taxon>
        <taxon>core chlorophytes</taxon>
        <taxon>Trebouxiophyceae</taxon>
        <taxon>Chlorellales</taxon>
        <taxon>Chlorellaceae</taxon>
        <taxon>Prototheca</taxon>
    </lineage>
</organism>
<dbReference type="SMART" id="SM00774">
    <property type="entry name" value="WRKY"/>
    <property type="match status" value="2"/>
</dbReference>
<sequence>MHDRPRRESTANDDGYHWRKYGEKHVKGSACPRSYYKCSQPGCPVKKIIERNLKTGAIVACFSRGTHNHPRPGSREGAQRYALGGEGSPTPTPGCELLASRGSSGAVSPVGVARTDLSPPDSMESEDDGAAAALRLLGTGFTPEAASLGLPAAPEQETPAAPFLPIPASLQAGATPPARRADGALWPPVPSPLLGPALRGLLVAPRLEADEDRASESSCTSLGELWRTPNNVVPLGVQEAESERVAALALEAAAKLEAGPGAVAKRGRRFEAAGGDEDEAFADDAELQALRNVSSRRRAEDGGRRPRRAPLVAPRPEAGAASDAAGSPADRAAEPAALASPRDARQVVELETSADTLDDGYRWRKYGQKMVKGNPHPRSYYKCTFPGCGVRKQVGRSVRDPRLLSTTYEGSHCHAPPAPAAAARGRPCGARRQRGGRARGQARAGALSAGPLHALLPGSAPEARCLAPEDARADARGFSDGFDAGMAAALAASQAIAARLALQQHRLDVVSSDRSAGSGSAGLDRNTGEVVAAMDAAGVSAPASNDAAPTDTPAIVTATMSDPSTDGAPPGTLCHRD</sequence>
<evidence type="ECO:0000313" key="9">
    <source>
        <dbReference type="EMBL" id="KAK2078285.1"/>
    </source>
</evidence>
<feature type="region of interest" description="Disordered" evidence="7">
    <location>
        <begin position="539"/>
        <end position="577"/>
    </location>
</feature>
<gene>
    <name evidence="9" type="ORF">QBZ16_004154</name>
</gene>
<dbReference type="AlphaFoldDB" id="A0AAD9MKL3"/>
<proteinExistence type="predicted"/>
<dbReference type="GO" id="GO:0005634">
    <property type="term" value="C:nucleus"/>
    <property type="evidence" value="ECO:0007669"/>
    <property type="project" value="UniProtKB-SubCell"/>
</dbReference>
<evidence type="ECO:0000256" key="6">
    <source>
        <dbReference type="ARBA" id="ARBA00023242"/>
    </source>
</evidence>
<keyword evidence="10" id="KW-1185">Reference proteome</keyword>
<dbReference type="InterPro" id="IPR044810">
    <property type="entry name" value="WRKY_plant"/>
</dbReference>
<feature type="region of interest" description="Disordered" evidence="7">
    <location>
        <begin position="64"/>
        <end position="91"/>
    </location>
</feature>
<keyword evidence="4" id="KW-0238">DNA-binding</keyword>
<dbReference type="PANTHER" id="PTHR31221">
    <property type="entry name" value="WRKY TRANSCRIPTION FACTOR PROTEIN 1-RELATED"/>
    <property type="match status" value="1"/>
</dbReference>
<evidence type="ECO:0000256" key="4">
    <source>
        <dbReference type="ARBA" id="ARBA00023125"/>
    </source>
</evidence>
<feature type="domain" description="WRKY" evidence="8">
    <location>
        <begin position="7"/>
        <end position="72"/>
    </location>
</feature>
<dbReference type="PROSITE" id="PS50811">
    <property type="entry name" value="WRKY"/>
    <property type="match status" value="2"/>
</dbReference>
<evidence type="ECO:0000313" key="10">
    <source>
        <dbReference type="Proteomes" id="UP001255856"/>
    </source>
</evidence>
<evidence type="ECO:0000256" key="5">
    <source>
        <dbReference type="ARBA" id="ARBA00023163"/>
    </source>
</evidence>
<dbReference type="Gene3D" id="2.20.25.80">
    <property type="entry name" value="WRKY domain"/>
    <property type="match status" value="2"/>
</dbReference>
<dbReference type="GO" id="GO:0043565">
    <property type="term" value="F:sequence-specific DNA binding"/>
    <property type="evidence" value="ECO:0007669"/>
    <property type="project" value="InterPro"/>
</dbReference>
<accession>A0AAD9MKL3</accession>
<dbReference type="Pfam" id="PF03106">
    <property type="entry name" value="WRKY"/>
    <property type="match status" value="2"/>
</dbReference>
<dbReference type="GO" id="GO:0003700">
    <property type="term" value="F:DNA-binding transcription factor activity"/>
    <property type="evidence" value="ECO:0007669"/>
    <property type="project" value="InterPro"/>
</dbReference>
<keyword evidence="3" id="KW-0805">Transcription regulation</keyword>